<dbReference type="RefSeq" id="WP_149852076.1">
    <property type="nucleotide sequence ID" value="NZ_VUOB01000042.1"/>
</dbReference>
<dbReference type="AlphaFoldDB" id="A0A5B2X4P7"/>
<proteinExistence type="predicted"/>
<dbReference type="Pfam" id="PF09684">
    <property type="entry name" value="Tail_P2_I"/>
    <property type="match status" value="1"/>
</dbReference>
<comment type="caution">
    <text evidence="1">The sequence shown here is derived from an EMBL/GenBank/DDBJ whole genome shotgun (WGS) entry which is preliminary data.</text>
</comment>
<gene>
    <name evidence="1" type="ORF">F0L68_24255</name>
</gene>
<dbReference type="Proteomes" id="UP000323454">
    <property type="component" value="Unassembled WGS sequence"/>
</dbReference>
<keyword evidence="2" id="KW-1185">Reference proteome</keyword>
<dbReference type="OrthoDB" id="370073at2"/>
<dbReference type="InterPro" id="IPR011748">
    <property type="entry name" value="Unchr_phage_tail-like"/>
</dbReference>
<organism evidence="1 2">
    <name type="scientific">Solihabitans fulvus</name>
    <dbReference type="NCBI Taxonomy" id="1892852"/>
    <lineage>
        <taxon>Bacteria</taxon>
        <taxon>Bacillati</taxon>
        <taxon>Actinomycetota</taxon>
        <taxon>Actinomycetes</taxon>
        <taxon>Pseudonocardiales</taxon>
        <taxon>Pseudonocardiaceae</taxon>
        <taxon>Solihabitans</taxon>
    </lineage>
</organism>
<dbReference type="InterPro" id="IPR006521">
    <property type="entry name" value="Tail_protein_I"/>
</dbReference>
<dbReference type="EMBL" id="VUOB01000042">
    <property type="protein sequence ID" value="KAA2258091.1"/>
    <property type="molecule type" value="Genomic_DNA"/>
</dbReference>
<reference evidence="1 2" key="1">
    <citation type="submission" date="2019-09" db="EMBL/GenBank/DDBJ databases">
        <title>Goodfellowia gen. nov., a new genus of the Pseudonocardineae related to Actinoalloteichus, containing Goodfellowia coeruleoviolacea gen. nov., comb. nov. gen. nov., comb. nov.</title>
        <authorList>
            <person name="Labeda D."/>
        </authorList>
    </citation>
    <scope>NUCLEOTIDE SEQUENCE [LARGE SCALE GENOMIC DNA]</scope>
    <source>
        <strain evidence="1 2">AN110305</strain>
    </source>
</reference>
<reference evidence="1 2" key="2">
    <citation type="submission" date="2019-09" db="EMBL/GenBank/DDBJ databases">
        <authorList>
            <person name="Jin C."/>
        </authorList>
    </citation>
    <scope>NUCLEOTIDE SEQUENCE [LARGE SCALE GENOMIC DNA]</scope>
    <source>
        <strain evidence="1 2">AN110305</strain>
    </source>
</reference>
<dbReference type="NCBIfam" id="TIGR02242">
    <property type="entry name" value="tail_TIGR02242"/>
    <property type="match status" value="1"/>
</dbReference>
<name>A0A5B2X4P7_9PSEU</name>
<sequence>MTRAAIPDLPSRHPLGGQLPALYAADGFAQRFTSGLDVVLAPIVSTVDNIARYLDPRLTPPDFLAWLACWVAADLDADWPQEMRRTAVAGAVAAHRWRGTGRGLVERLRLCADVHARVLDGPGATWSTAPGGDLPGEPTREVVVEVWPAGPGEVDRERVTALVASACPIHLTCVVRVLAGPPDQDGE</sequence>
<evidence type="ECO:0000313" key="2">
    <source>
        <dbReference type="Proteomes" id="UP000323454"/>
    </source>
</evidence>
<evidence type="ECO:0000313" key="1">
    <source>
        <dbReference type="EMBL" id="KAA2258091.1"/>
    </source>
</evidence>
<accession>A0A5B2X4P7</accession>
<protein>
    <submittedName>
        <fullName evidence="1">Phage tail protein</fullName>
    </submittedName>
</protein>